<dbReference type="SUPFAM" id="SSF52317">
    <property type="entry name" value="Class I glutamine amidotransferase-like"/>
    <property type="match status" value="1"/>
</dbReference>
<feature type="active site" description="Nucleophile" evidence="1 2">
    <location>
        <position position="118"/>
    </location>
</feature>
<evidence type="ECO:0000313" key="5">
    <source>
        <dbReference type="Proteomes" id="UP001295684"/>
    </source>
</evidence>
<dbReference type="PROSITE" id="PS51273">
    <property type="entry name" value="GATASE_TYPE_1"/>
    <property type="match status" value="1"/>
</dbReference>
<dbReference type="Pfam" id="PF00117">
    <property type="entry name" value="GATase"/>
    <property type="match status" value="1"/>
</dbReference>
<dbReference type="Proteomes" id="UP001295684">
    <property type="component" value="Unassembled WGS sequence"/>
</dbReference>
<comment type="catalytic activity">
    <reaction evidence="2">
        <text>(6S)-5,6,7,8-tetrahydrofolyl-(gamma-L-Glu)(n) + (n-1) H2O = (6S)-5,6,7,8-tetrahydrofolate + (n-1) L-glutamate</text>
        <dbReference type="Rhea" id="RHEA:56784"/>
        <dbReference type="Rhea" id="RHEA-COMP:14738"/>
        <dbReference type="ChEBI" id="CHEBI:15377"/>
        <dbReference type="ChEBI" id="CHEBI:29985"/>
        <dbReference type="ChEBI" id="CHEBI:57453"/>
        <dbReference type="ChEBI" id="CHEBI:141005"/>
        <dbReference type="EC" id="3.4.19.9"/>
    </reaction>
</comment>
<organism evidence="4 5">
    <name type="scientific">Euplotes crassus</name>
    <dbReference type="NCBI Taxonomy" id="5936"/>
    <lineage>
        <taxon>Eukaryota</taxon>
        <taxon>Sar</taxon>
        <taxon>Alveolata</taxon>
        <taxon>Ciliophora</taxon>
        <taxon>Intramacronucleata</taxon>
        <taxon>Spirotrichea</taxon>
        <taxon>Hypotrichia</taxon>
        <taxon>Euplotida</taxon>
        <taxon>Euplotidae</taxon>
        <taxon>Moneuplotes</taxon>
    </lineage>
</organism>
<evidence type="ECO:0000259" key="3">
    <source>
        <dbReference type="Pfam" id="PF00117"/>
    </source>
</evidence>
<dbReference type="GO" id="GO:0046900">
    <property type="term" value="P:tetrahydrofolylpolyglutamate metabolic process"/>
    <property type="evidence" value="ECO:0007669"/>
    <property type="project" value="TreeGrafter"/>
</dbReference>
<protein>
    <recommendedName>
        <fullName evidence="2">folate gamma-glutamyl hydrolase</fullName>
        <ecNumber evidence="2">3.4.19.9</ecNumber>
    </recommendedName>
</protein>
<dbReference type="AlphaFoldDB" id="A0AAD2CVT9"/>
<gene>
    <name evidence="4" type="ORF">ECRASSUSDP1_LOCUS14286</name>
</gene>
<feature type="active site" evidence="2">
    <location>
        <position position="232"/>
    </location>
</feature>
<dbReference type="GO" id="GO:0034722">
    <property type="term" value="F:gamma-glutamyl-peptidase activity"/>
    <property type="evidence" value="ECO:0007669"/>
    <property type="project" value="UniProtKB-UniRule"/>
</dbReference>
<dbReference type="EC" id="3.4.19.9" evidence="2"/>
<name>A0AAD2CVT9_EUPCR</name>
<dbReference type="InterPro" id="IPR017926">
    <property type="entry name" value="GATASE"/>
</dbReference>
<keyword evidence="2" id="KW-0378">Hydrolase</keyword>
<keyword evidence="5" id="KW-1185">Reference proteome</keyword>
<dbReference type="PROSITE" id="PS51275">
    <property type="entry name" value="PEPTIDASE_C26_GGH"/>
    <property type="match status" value="1"/>
</dbReference>
<feature type="active site" description="Proton donor" evidence="1">
    <location>
        <position position="232"/>
    </location>
</feature>
<dbReference type="PANTHER" id="PTHR11315:SF0">
    <property type="entry name" value="FOLATE GAMMA-GLUTAMYL HYDROLASE"/>
    <property type="match status" value="1"/>
</dbReference>
<evidence type="ECO:0000256" key="2">
    <source>
        <dbReference type="PROSITE-ProRule" id="PRU00607"/>
    </source>
</evidence>
<reference evidence="4" key="1">
    <citation type="submission" date="2023-07" db="EMBL/GenBank/DDBJ databases">
        <authorList>
            <consortium name="AG Swart"/>
            <person name="Singh M."/>
            <person name="Singh A."/>
            <person name="Seah K."/>
            <person name="Emmerich C."/>
        </authorList>
    </citation>
    <scope>NUCLEOTIDE SEQUENCE</scope>
    <source>
        <strain evidence="4">DP1</strain>
    </source>
</reference>
<dbReference type="Gene3D" id="3.40.50.880">
    <property type="match status" value="1"/>
</dbReference>
<evidence type="ECO:0000313" key="4">
    <source>
        <dbReference type="EMBL" id="CAI2372949.1"/>
    </source>
</evidence>
<dbReference type="PANTHER" id="PTHR11315">
    <property type="entry name" value="PROTEASE FAMILY C26 GAMMA-GLUTAMYL HYDROLASE"/>
    <property type="match status" value="1"/>
</dbReference>
<comment type="caution">
    <text evidence="4">The sequence shown here is derived from an EMBL/GenBank/DDBJ whole genome shotgun (WGS) entry which is preliminary data.</text>
</comment>
<accession>A0AAD2CVT9</accession>
<dbReference type="GO" id="GO:0005773">
    <property type="term" value="C:vacuole"/>
    <property type="evidence" value="ECO:0007669"/>
    <property type="project" value="TreeGrafter"/>
</dbReference>
<feature type="domain" description="Glutamine amidotransferase" evidence="3">
    <location>
        <begin position="54"/>
        <end position="237"/>
    </location>
</feature>
<dbReference type="InterPro" id="IPR029062">
    <property type="entry name" value="Class_I_gatase-like"/>
</dbReference>
<evidence type="ECO:0000256" key="1">
    <source>
        <dbReference type="PIRSR" id="PIRSR615527-1"/>
    </source>
</evidence>
<sequence length="297" mass="33972">MQKKSTKQKKTSIRVNESPVVGILTQPCNETSDYIASAYVKFVEASGARAVPIIWRYSDEEILNLVSKLNGVLLPGGFTPFRNEDGSLTEHSRKVELILNKVKEFNDEGTYYPVLGICMGMQQIAQIEAPYKDTVELCIFDSGDVADSVILKDSAADSQLYNDMPEHLRTAIQNERITYNNHYDGILLSAWNKYSNLKENYHLIGTSYDRKGVEYVAMFESKDYPIWGFQFHPEKNSFSWNPNSRIPHSPSAIELTQFFSNFFIKGARRNFNKLDPKHEIFEHFAKQTPLVISFPTM</sequence>
<dbReference type="EMBL" id="CAMPGE010014269">
    <property type="protein sequence ID" value="CAI2372949.1"/>
    <property type="molecule type" value="Genomic_DNA"/>
</dbReference>
<proteinExistence type="predicted"/>
<dbReference type="InterPro" id="IPR015527">
    <property type="entry name" value="Pept_C26_g-glut_hydrolase"/>
</dbReference>